<dbReference type="PANTHER" id="PTHR12697">
    <property type="entry name" value="PBS LYASE HEAT-LIKE PROTEIN"/>
    <property type="match status" value="1"/>
</dbReference>
<organism evidence="4 5">
    <name type="scientific">Blastopirellula marina</name>
    <dbReference type="NCBI Taxonomy" id="124"/>
    <lineage>
        <taxon>Bacteria</taxon>
        <taxon>Pseudomonadati</taxon>
        <taxon>Planctomycetota</taxon>
        <taxon>Planctomycetia</taxon>
        <taxon>Pirellulales</taxon>
        <taxon>Pirellulaceae</taxon>
        <taxon>Blastopirellula</taxon>
    </lineage>
</organism>
<accession>A0A2S8GIF9</accession>
<comment type="caution">
    <text evidence="4">The sequence shown here is derived from an EMBL/GenBank/DDBJ whole genome shotgun (WGS) entry which is preliminary data.</text>
</comment>
<dbReference type="Gene3D" id="1.25.10.10">
    <property type="entry name" value="Leucine-rich Repeat Variant"/>
    <property type="match status" value="8"/>
</dbReference>
<gene>
    <name evidence="4" type="ORF">C5Y93_19890</name>
</gene>
<dbReference type="SMART" id="SM00567">
    <property type="entry name" value="EZ_HEAT"/>
    <property type="match status" value="13"/>
</dbReference>
<keyword evidence="3" id="KW-0732">Signal</keyword>
<evidence type="ECO:0000256" key="2">
    <source>
        <dbReference type="SAM" id="MobiDB-lite"/>
    </source>
</evidence>
<dbReference type="EMBL" id="PUHZ01000020">
    <property type="protein sequence ID" value="PQO44228.1"/>
    <property type="molecule type" value="Genomic_DNA"/>
</dbReference>
<evidence type="ECO:0000256" key="1">
    <source>
        <dbReference type="ARBA" id="ARBA00045876"/>
    </source>
</evidence>
<feature type="region of interest" description="Disordered" evidence="2">
    <location>
        <begin position="19"/>
        <end position="96"/>
    </location>
</feature>
<feature type="signal peptide" evidence="3">
    <location>
        <begin position="1"/>
        <end position="20"/>
    </location>
</feature>
<evidence type="ECO:0000313" key="5">
    <source>
        <dbReference type="Proteomes" id="UP000237819"/>
    </source>
</evidence>
<evidence type="ECO:0000256" key="3">
    <source>
        <dbReference type="SAM" id="SignalP"/>
    </source>
</evidence>
<dbReference type="OrthoDB" id="462757at2"/>
<evidence type="ECO:0000313" key="4">
    <source>
        <dbReference type="EMBL" id="PQO44228.1"/>
    </source>
</evidence>
<protein>
    <submittedName>
        <fullName evidence="4">Uncharacterized protein</fullName>
    </submittedName>
</protein>
<comment type="function">
    <text evidence="1">Catalyzes the hydroxylation of the N(6)-(4-aminobutyl)-L-lysine intermediate produced by deoxyhypusine synthase/DHPS on a critical lysine of the eukaryotic translation initiation factor 5A/eIF-5A. This is the second step of the post-translational modification of that lysine into an unusual amino acid residue named hypusine. Hypusination is unique to mature eIF-5A factor and is essential for its function.</text>
</comment>
<feature type="chain" id="PRO_5015585192" evidence="3">
    <location>
        <begin position="21"/>
        <end position="1815"/>
    </location>
</feature>
<dbReference type="PROSITE" id="PS50077">
    <property type="entry name" value="HEAT_REPEAT"/>
    <property type="match status" value="1"/>
</dbReference>
<dbReference type="Proteomes" id="UP000237819">
    <property type="component" value="Unassembled WGS sequence"/>
</dbReference>
<dbReference type="SUPFAM" id="SSF48371">
    <property type="entry name" value="ARM repeat"/>
    <property type="match status" value="3"/>
</dbReference>
<feature type="compositionally biased region" description="Basic and acidic residues" evidence="2">
    <location>
        <begin position="28"/>
        <end position="51"/>
    </location>
</feature>
<dbReference type="InterPro" id="IPR004155">
    <property type="entry name" value="PBS_lyase_HEAT"/>
</dbReference>
<reference evidence="4 5" key="1">
    <citation type="submission" date="2018-02" db="EMBL/GenBank/DDBJ databases">
        <title>Comparative genomes isolates from brazilian mangrove.</title>
        <authorList>
            <person name="Araujo J.E."/>
            <person name="Taketani R.G."/>
            <person name="Silva M.C.P."/>
            <person name="Loureco M.V."/>
            <person name="Andreote F.D."/>
        </authorList>
    </citation>
    <scope>NUCLEOTIDE SEQUENCE [LARGE SCALE GENOMIC DNA]</scope>
    <source>
        <strain evidence="4 5">Nap-Phe MGV</strain>
    </source>
</reference>
<dbReference type="RefSeq" id="WP_105337197.1">
    <property type="nucleotide sequence ID" value="NZ_PUHZ01000020.1"/>
</dbReference>
<name>A0A2S8GIF9_9BACT</name>
<feature type="region of interest" description="Disordered" evidence="2">
    <location>
        <begin position="107"/>
        <end position="126"/>
    </location>
</feature>
<proteinExistence type="predicted"/>
<dbReference type="InterPro" id="IPR011989">
    <property type="entry name" value="ARM-like"/>
</dbReference>
<dbReference type="PANTHER" id="PTHR12697:SF5">
    <property type="entry name" value="DEOXYHYPUSINE HYDROXYLASE"/>
    <property type="match status" value="1"/>
</dbReference>
<dbReference type="Pfam" id="PF13646">
    <property type="entry name" value="HEAT_2"/>
    <property type="match status" value="2"/>
</dbReference>
<dbReference type="GO" id="GO:0016491">
    <property type="term" value="F:oxidoreductase activity"/>
    <property type="evidence" value="ECO:0007669"/>
    <property type="project" value="TreeGrafter"/>
</dbReference>
<dbReference type="InterPro" id="IPR021133">
    <property type="entry name" value="HEAT_type_2"/>
</dbReference>
<dbReference type="InterPro" id="IPR016024">
    <property type="entry name" value="ARM-type_fold"/>
</dbReference>
<sequence length="1815" mass="195855">MDRRFALLLFLLLLPGCFGSQETAQPPADKETAPVRVAKGESPDKPEKEDPLANFDPSKFSLDGDDAEKMPKGETPAEPEMPAENATDEPAATPAASGELKALVIEGAPDPSQPFSGKENEPGTQVPEEVQRLLSSYDEEDFDAVAKLVLTYPQAEVRANACERLDDMDESRGAEALLICRAALRDPDFKVRRTAANSIRWRVDQEKWNGKEAVGELVTVLSDPESGYDALMTFNKLGPDAAPAVPYLLEILKDDDSNLRSEAVLALGAIGDAAKPFTLQIMAFAKQTTNANGGRALGMLGAEKELLILLKDSDYSVREVGYAGVPKLEKPRDATVSAVLKGAAGDEWYERSSAAEALGEIRPSTPQIVDALAKLATDEQSFVRDSAYEALGNLDPPSEKAIPILVKALQKEDEGRKYAVKQALSKCKGSPEIRLQALLALAAQGDEDVYYSMTQGAKEFYPVLGQIASDPSKSVAERAAALAALPSMRNSLERDWDEVNDELEALAVKFTDKNVPDQLRGAAGVVLDECGSEREDVNELLLIAVKSDGLARIRKNAISKLGWNEYEPALPTITKIIKSQDPALLLSALQSIDEFGPTAGDAVPVIVGLKLDPDSDDYDELVTAQVRALGAIAASPELSQPLMDKLLAATDKEDYLYETILHAKAQLIAANDLDASAVLPQIVMILKNSKEPYERTRAFDMLQTLGPKAASTTGLMITYLKSGESNDRDNAVETLESFGPAAKEAGPALAEAAGTWENPWRPLSALAVIKAGGPELATVVEKLMQNLDNRERVLDTLEEIGPSAGDAVPAVVKILDSPDDWERRNAINALIGMKEASKPALPKLKELALNDPEDYVRTLASEALLKIAPDDPGVAEIVFAHLDIDDDEAVETFMADLGDNAGPFLTEKLKSDAPGVRKNALLLLSKASLPREEELKIYQAQLASDDREVKGAAAHGLMKLGERSPEVASALVASLTGEGDDWQIHQDIYHCERQAKPAVVALILNSEASPALRRDAVTLLRDSFDPPSDAGLKPLYAALDGEDELQQMWSAITLARLGDRNAKVLKSLIVASQQEGELREMAIERLGDFTEKDGELQQQAQETLLSLLKSDDEDAVQNAIYSLRYEPLKSAVIAKLAAMLPDEKTKYSVIEILSTLEGPHQLDQAAFDLLTAELKNEDEEIADSAGRTLIASGPSGLNALTTALAAADSGISPDVQSAALLAICERSVESEQPLKLPDASIAKLQEMVAGGEGKGATAAAVVLAIADAKEVKLGPALLRGFDWEDYSLRDYASRAIEKRESEADFLIPQLSERVQNVTDEEKKAYFAGALSKLGKDSPEASAAIIAVLLDYEHGYEQQEIASKLSDAALKILMDKLGETEDAEQKSRALWAFYEAVRYRRSQKEKIAVPDMVREAVKDEDQQVALPAALILAQLDPTSADSVQPLLTAVTGDDVEWEAFEGLRKLGAVAAPAVPKLTELLESSDHRANVIQVLGEIGPAAAPAVPPIAKFLADRDLRYQAVQALQKIGPAASEAQEALNAQLHGAENLSSLAGALIAIKAPTEQLIAEYQRRLEDPYQKYDALSELQAIEKVTPIAPYLTKALKSDDVEFQVTAAGVITYLDEQDPAYLEPLLAHVDDKNKTVASAMIRAAAKQPNSADKMLPILTRKLAENDEDLQYSVIQSIGDYGEAAKDLVPPLSKLVTDETWGYNAIDTLGKIGPPAAAAVPQLQAVLLSPEVLADENKWRVTQRHWSAITTLGKIGPASKPALPRLLELYGAAEEDRGKERIAETIWQIDAQTAQQAGVEPPPKKEKED</sequence>